<dbReference type="InterPro" id="IPR003388">
    <property type="entry name" value="Reticulon"/>
</dbReference>
<gene>
    <name evidence="8" type="ORF">Cvel_14404</name>
</gene>
<dbReference type="EMBL" id="CDMZ01000026">
    <property type="protein sequence ID" value="CEM04779.1"/>
    <property type="molecule type" value="Genomic_DNA"/>
</dbReference>
<proteinExistence type="predicted"/>
<keyword evidence="5 6" id="KW-0472">Membrane</keyword>
<name>A0A0G4EZG9_9ALVE</name>
<dbReference type="GO" id="GO:0005789">
    <property type="term" value="C:endoplasmic reticulum membrane"/>
    <property type="evidence" value="ECO:0007669"/>
    <property type="project" value="UniProtKB-SubCell"/>
</dbReference>
<reference evidence="8" key="1">
    <citation type="submission" date="2014-11" db="EMBL/GenBank/DDBJ databases">
        <authorList>
            <person name="Otto D Thomas"/>
            <person name="Naeem Raeece"/>
        </authorList>
    </citation>
    <scope>NUCLEOTIDE SEQUENCE</scope>
</reference>
<dbReference type="VEuPathDB" id="CryptoDB:Cvel_14404"/>
<dbReference type="AlphaFoldDB" id="A0A0G4EZG9"/>
<comment type="subcellular location">
    <subcellularLocation>
        <location evidence="1">Endoplasmic reticulum membrane</location>
        <topology evidence="1">Multi-pass membrane protein</topology>
    </subcellularLocation>
</comment>
<evidence type="ECO:0000256" key="3">
    <source>
        <dbReference type="ARBA" id="ARBA00022824"/>
    </source>
</evidence>
<evidence type="ECO:0000256" key="6">
    <source>
        <dbReference type="SAM" id="Phobius"/>
    </source>
</evidence>
<evidence type="ECO:0000313" key="8">
    <source>
        <dbReference type="EMBL" id="CEM04779.1"/>
    </source>
</evidence>
<feature type="transmembrane region" description="Helical" evidence="6">
    <location>
        <begin position="21"/>
        <end position="51"/>
    </location>
</feature>
<organism evidence="8">
    <name type="scientific">Chromera velia CCMP2878</name>
    <dbReference type="NCBI Taxonomy" id="1169474"/>
    <lineage>
        <taxon>Eukaryota</taxon>
        <taxon>Sar</taxon>
        <taxon>Alveolata</taxon>
        <taxon>Colpodellida</taxon>
        <taxon>Chromeraceae</taxon>
        <taxon>Chromera</taxon>
    </lineage>
</organism>
<sequence length="175" mass="19497">MADSSVLKDKVAIACCVGTTLLYILTVWAGVPFIRIVLLVLLLAMVAGFGFKQVSDPPTGKFEVISRETIEQNLLLVYDKVNEGMSSVREVVLWLDFSKSALMLGLVALVWFLAPALSVATLLWLSVLVYFYFDFAKALFMEKAYPPLKPHVELVHSKAKEVIGKIPKYSNLKKE</sequence>
<dbReference type="Pfam" id="PF02453">
    <property type="entry name" value="Reticulon"/>
    <property type="match status" value="1"/>
</dbReference>
<feature type="domain" description="Reticulon" evidence="7">
    <location>
        <begin position="10"/>
        <end position="132"/>
    </location>
</feature>
<evidence type="ECO:0000256" key="2">
    <source>
        <dbReference type="ARBA" id="ARBA00022692"/>
    </source>
</evidence>
<dbReference type="PhylomeDB" id="A0A0G4EZG9"/>
<keyword evidence="4 6" id="KW-1133">Transmembrane helix</keyword>
<evidence type="ECO:0000256" key="5">
    <source>
        <dbReference type="ARBA" id="ARBA00023136"/>
    </source>
</evidence>
<keyword evidence="2 6" id="KW-0812">Transmembrane</keyword>
<evidence type="ECO:0000256" key="4">
    <source>
        <dbReference type="ARBA" id="ARBA00022989"/>
    </source>
</evidence>
<accession>A0A0G4EZG9</accession>
<evidence type="ECO:0000256" key="1">
    <source>
        <dbReference type="ARBA" id="ARBA00004477"/>
    </source>
</evidence>
<feature type="transmembrane region" description="Helical" evidence="6">
    <location>
        <begin position="102"/>
        <end position="133"/>
    </location>
</feature>
<keyword evidence="3" id="KW-0256">Endoplasmic reticulum</keyword>
<evidence type="ECO:0000259" key="7">
    <source>
        <dbReference type="Pfam" id="PF02453"/>
    </source>
</evidence>
<protein>
    <recommendedName>
        <fullName evidence="7">Reticulon domain-containing protein</fullName>
    </recommendedName>
</protein>